<dbReference type="GO" id="GO:0005730">
    <property type="term" value="C:nucleolus"/>
    <property type="evidence" value="ECO:0007669"/>
    <property type="project" value="UniProtKB-SubCell"/>
</dbReference>
<evidence type="ECO:0000256" key="7">
    <source>
        <dbReference type="ARBA" id="ARBA00080845"/>
    </source>
</evidence>
<feature type="compositionally biased region" description="Polar residues" evidence="8">
    <location>
        <begin position="325"/>
        <end position="336"/>
    </location>
</feature>
<comment type="function">
    <text evidence="1">Required for biogenesis of the 60S ribosomal subunit.</text>
</comment>
<evidence type="ECO:0000256" key="5">
    <source>
        <dbReference type="ARBA" id="ARBA00022517"/>
    </source>
</evidence>
<dbReference type="SMART" id="SM00879">
    <property type="entry name" value="Brix"/>
    <property type="match status" value="1"/>
</dbReference>
<keyword evidence="6" id="KW-0539">Nucleus</keyword>
<dbReference type="GO" id="GO:0019843">
    <property type="term" value="F:rRNA binding"/>
    <property type="evidence" value="ECO:0007669"/>
    <property type="project" value="InterPro"/>
</dbReference>
<comment type="similarity">
    <text evidence="3">Belongs to the BRX1 family.</text>
</comment>
<evidence type="ECO:0000256" key="3">
    <source>
        <dbReference type="ARBA" id="ARBA00006369"/>
    </source>
</evidence>
<dbReference type="EMBL" id="GEDC01004720">
    <property type="protein sequence ID" value="JAS32578.1"/>
    <property type="molecule type" value="Transcribed_RNA"/>
</dbReference>
<feature type="compositionally biased region" description="Basic residues" evidence="8">
    <location>
        <begin position="313"/>
        <end position="323"/>
    </location>
</feature>
<dbReference type="PANTHER" id="PTHR13634:SF0">
    <property type="entry name" value="RIBOSOME BIOGENESIS PROTEIN BRX1 HOMOLOG"/>
    <property type="match status" value="1"/>
</dbReference>
<reference evidence="10" key="1">
    <citation type="submission" date="2015-12" db="EMBL/GenBank/DDBJ databases">
        <title>De novo transcriptome assembly of four potential Pierce s Disease insect vectors from Arizona vineyards.</title>
        <authorList>
            <person name="Tassone E.E."/>
        </authorList>
    </citation>
    <scope>NUCLEOTIDE SEQUENCE</scope>
</reference>
<dbReference type="InterPro" id="IPR007109">
    <property type="entry name" value="Brix"/>
</dbReference>
<sequence>MTKKKSIKRKREPSSSENKSDELQLPPTTRLSDEPVEKKAKWINKERVLVFASRGISHRDRHLMRDLRTLLPHSRDENKMERRENLLVVNEMCTMKNCNKCILLEGRKKRDLYMWISNVPDGPSGKFLVESVFTMGELKLTGNCLKGSRPLLSFDENFDLHPHYALLKELFIQIFGTPNHHPKSQPFFDRVVSFSILDNRIWFRNYQIISEDGALAEIGPRFVLNPIKIFEGSFGGSTLWDNPLYKTPGSYRRHLNMLASNRYENRQDQKAAYAAKTPKKLYGGKPNDDIFEGEVMEKAIEINEKIKKIKKRQKAKQIKKQKNKYSVSSSVTNQGQDKIAKQKKANKIVNSMLIKT</sequence>
<dbReference type="Pfam" id="PF04427">
    <property type="entry name" value="Brix"/>
    <property type="match status" value="1"/>
</dbReference>
<evidence type="ECO:0000256" key="8">
    <source>
        <dbReference type="SAM" id="MobiDB-lite"/>
    </source>
</evidence>
<dbReference type="SUPFAM" id="SSF52954">
    <property type="entry name" value="Class II aaRS ABD-related"/>
    <property type="match status" value="1"/>
</dbReference>
<name>A0A1B6E3U0_9HEMI</name>
<feature type="compositionally biased region" description="Basic residues" evidence="8">
    <location>
        <begin position="1"/>
        <end position="11"/>
    </location>
</feature>
<dbReference type="Gene3D" id="3.40.50.10480">
    <property type="entry name" value="Probable brix-domain ribosomal biogenesis protein"/>
    <property type="match status" value="1"/>
</dbReference>
<evidence type="ECO:0000313" key="10">
    <source>
        <dbReference type="EMBL" id="JAS32578.1"/>
    </source>
</evidence>
<comment type="subcellular location">
    <subcellularLocation>
        <location evidence="2">Nucleus</location>
        <location evidence="2">Nucleolus</location>
    </subcellularLocation>
</comment>
<dbReference type="PANTHER" id="PTHR13634">
    <property type="entry name" value="RIBOSOME BIOGENESIS PROTEIN BRIX"/>
    <property type="match status" value="1"/>
</dbReference>
<accession>A0A1B6E3U0</accession>
<evidence type="ECO:0000256" key="1">
    <source>
        <dbReference type="ARBA" id="ARBA00003439"/>
    </source>
</evidence>
<gene>
    <name evidence="10" type="ORF">g.6194</name>
</gene>
<dbReference type="GO" id="GO:0000027">
    <property type="term" value="P:ribosomal large subunit assembly"/>
    <property type="evidence" value="ECO:0007669"/>
    <property type="project" value="TreeGrafter"/>
</dbReference>
<evidence type="ECO:0000256" key="2">
    <source>
        <dbReference type="ARBA" id="ARBA00004604"/>
    </source>
</evidence>
<protein>
    <recommendedName>
        <fullName evidence="4">Ribosome biogenesis protein BRX1 homolog</fullName>
    </recommendedName>
    <alternativeName>
        <fullName evidence="7">Brix domain-containing protein 2 homolog</fullName>
    </alternativeName>
</protein>
<evidence type="ECO:0000259" key="9">
    <source>
        <dbReference type="PROSITE" id="PS50833"/>
    </source>
</evidence>
<keyword evidence="5" id="KW-0690">Ribosome biogenesis</keyword>
<feature type="region of interest" description="Disordered" evidence="8">
    <location>
        <begin position="313"/>
        <end position="343"/>
    </location>
</feature>
<feature type="compositionally biased region" description="Basic and acidic residues" evidence="8">
    <location>
        <begin position="12"/>
        <end position="22"/>
    </location>
</feature>
<dbReference type="InterPro" id="IPR026532">
    <property type="entry name" value="BRX1"/>
</dbReference>
<dbReference type="GO" id="GO:0006364">
    <property type="term" value="P:rRNA processing"/>
    <property type="evidence" value="ECO:0007669"/>
    <property type="project" value="InterPro"/>
</dbReference>
<evidence type="ECO:0000256" key="6">
    <source>
        <dbReference type="ARBA" id="ARBA00023242"/>
    </source>
</evidence>
<feature type="region of interest" description="Disordered" evidence="8">
    <location>
        <begin position="1"/>
        <end position="36"/>
    </location>
</feature>
<dbReference type="AlphaFoldDB" id="A0A1B6E3U0"/>
<dbReference type="PROSITE" id="PS50833">
    <property type="entry name" value="BRIX"/>
    <property type="match status" value="1"/>
</dbReference>
<organism evidence="10">
    <name type="scientific">Clastoptera arizonana</name>
    <name type="common">Arizona spittle bug</name>
    <dbReference type="NCBI Taxonomy" id="38151"/>
    <lineage>
        <taxon>Eukaryota</taxon>
        <taxon>Metazoa</taxon>
        <taxon>Ecdysozoa</taxon>
        <taxon>Arthropoda</taxon>
        <taxon>Hexapoda</taxon>
        <taxon>Insecta</taxon>
        <taxon>Pterygota</taxon>
        <taxon>Neoptera</taxon>
        <taxon>Paraneoptera</taxon>
        <taxon>Hemiptera</taxon>
        <taxon>Auchenorrhyncha</taxon>
        <taxon>Cercopoidea</taxon>
        <taxon>Clastopteridae</taxon>
        <taxon>Clastoptera</taxon>
    </lineage>
</organism>
<evidence type="ECO:0000256" key="4">
    <source>
        <dbReference type="ARBA" id="ARBA00020522"/>
    </source>
</evidence>
<dbReference type="FunFam" id="3.40.50.10480:FF:000003">
    <property type="entry name" value="Ribosome biogenesis protein BRX1"/>
    <property type="match status" value="1"/>
</dbReference>
<feature type="domain" description="Brix" evidence="9">
    <location>
        <begin position="46"/>
        <end position="235"/>
    </location>
</feature>
<proteinExistence type="inferred from homology"/>